<keyword evidence="3" id="KW-1185">Reference proteome</keyword>
<evidence type="ECO:0000313" key="3">
    <source>
        <dbReference type="Proteomes" id="UP000078225"/>
    </source>
</evidence>
<evidence type="ECO:0000313" key="2">
    <source>
        <dbReference type="EMBL" id="OAT76243.1"/>
    </source>
</evidence>
<name>A0A1B7L1P5_9ENTR</name>
<keyword evidence="1" id="KW-1133">Transmembrane helix</keyword>
<dbReference type="Proteomes" id="UP000078225">
    <property type="component" value="Unassembled WGS sequence"/>
</dbReference>
<keyword evidence="1" id="KW-0812">Transmembrane</keyword>
<comment type="caution">
    <text evidence="2">The sequence shown here is derived from an EMBL/GenBank/DDBJ whole genome shotgun (WGS) entry which is preliminary data.</text>
</comment>
<dbReference type="STRING" id="1691903.A9B99_12475"/>
<dbReference type="Pfam" id="PF10725">
    <property type="entry name" value="DUF2517"/>
    <property type="match status" value="1"/>
</dbReference>
<dbReference type="EMBL" id="LYRP01000033">
    <property type="protein sequence ID" value="OAT76243.1"/>
    <property type="molecule type" value="Genomic_DNA"/>
</dbReference>
<protein>
    <recommendedName>
        <fullName evidence="4">DUF2517 domain-containing protein</fullName>
    </recommendedName>
</protein>
<feature type="transmembrane region" description="Helical" evidence="1">
    <location>
        <begin position="12"/>
        <end position="33"/>
    </location>
</feature>
<gene>
    <name evidence="2" type="ORF">A9B99_12475</name>
</gene>
<dbReference type="AlphaFoldDB" id="A0A1B7L1P5"/>
<keyword evidence="1" id="KW-0472">Membrane</keyword>
<accession>A0A1B7L1P5</accession>
<evidence type="ECO:0000256" key="1">
    <source>
        <dbReference type="SAM" id="Phobius"/>
    </source>
</evidence>
<organism evidence="2 3">
    <name type="scientific">Mangrovibacter phragmitis</name>
    <dbReference type="NCBI Taxonomy" id="1691903"/>
    <lineage>
        <taxon>Bacteria</taxon>
        <taxon>Pseudomonadati</taxon>
        <taxon>Pseudomonadota</taxon>
        <taxon>Gammaproteobacteria</taxon>
        <taxon>Enterobacterales</taxon>
        <taxon>Enterobacteriaceae</taxon>
        <taxon>Mangrovibacter</taxon>
    </lineage>
</organism>
<evidence type="ECO:0008006" key="4">
    <source>
        <dbReference type="Google" id="ProtNLM"/>
    </source>
</evidence>
<dbReference type="OrthoDB" id="5588755at2"/>
<proteinExistence type="predicted"/>
<dbReference type="RefSeq" id="WP_064599699.1">
    <property type="nucleotide sequence ID" value="NZ_CP134782.1"/>
</dbReference>
<dbReference type="InterPro" id="IPR019663">
    <property type="entry name" value="YbfA"/>
</dbReference>
<sequence>MSLYQSWPLHRILLRRAGVIIIGTLALPVMLFWKDRARFYSYLHRIWMKTSDKPVWLAHAESAAGDFY</sequence>
<reference evidence="3" key="1">
    <citation type="submission" date="2016-05" db="EMBL/GenBank/DDBJ databases">
        <authorList>
            <person name="Behera P."/>
            <person name="Vaishampayan P."/>
            <person name="Singh N."/>
            <person name="Raina V."/>
            <person name="Suar M."/>
            <person name="Pattnaik A."/>
            <person name="Rastogi G."/>
        </authorList>
    </citation>
    <scope>NUCLEOTIDE SEQUENCE [LARGE SCALE GENOMIC DNA]</scope>
    <source>
        <strain evidence="3">MP23</strain>
    </source>
</reference>